<organism evidence="2 3">
    <name type="scientific">Marchantia polymorpha subsp. ruderalis</name>
    <dbReference type="NCBI Taxonomy" id="1480154"/>
    <lineage>
        <taxon>Eukaryota</taxon>
        <taxon>Viridiplantae</taxon>
        <taxon>Streptophyta</taxon>
        <taxon>Embryophyta</taxon>
        <taxon>Marchantiophyta</taxon>
        <taxon>Marchantiopsida</taxon>
        <taxon>Marchantiidae</taxon>
        <taxon>Marchantiales</taxon>
        <taxon>Marchantiaceae</taxon>
        <taxon>Marchantia</taxon>
    </lineage>
</organism>
<accession>A0A176WQ42</accession>
<proteinExistence type="predicted"/>
<comment type="caution">
    <text evidence="2">The sequence shown here is derived from an EMBL/GenBank/DDBJ whole genome shotgun (WGS) entry which is preliminary data.</text>
</comment>
<sequence>MDNCLATYSTGSPVGTPYVAAAAPTSAERAQAETIPSGSRTENALVLTNVALRSRGREGLGARGARPLQHREDEGAERGSEQIVAMGAGDKAAKSEAKKLLECGRLQSLQDPQLCECELTGKALRGDGPGEAKRGGNAFRVDWKPAVNNSVPWKS</sequence>
<reference evidence="2" key="1">
    <citation type="submission" date="2016-03" db="EMBL/GenBank/DDBJ databases">
        <title>Mechanisms controlling the formation of the plant cell surface in tip-growing cells are functionally conserved among land plants.</title>
        <authorList>
            <person name="Honkanen S."/>
            <person name="Jones V.A."/>
            <person name="Morieri G."/>
            <person name="Champion C."/>
            <person name="Hetherington A.J."/>
            <person name="Kelly S."/>
            <person name="Saint-Marcoux D."/>
            <person name="Proust H."/>
            <person name="Prescott H."/>
            <person name="Dolan L."/>
        </authorList>
    </citation>
    <scope>NUCLEOTIDE SEQUENCE [LARGE SCALE GENOMIC DNA]</scope>
    <source>
        <tissue evidence="2">Whole gametophyte</tissue>
    </source>
</reference>
<feature type="compositionally biased region" description="Basic and acidic residues" evidence="1">
    <location>
        <begin position="69"/>
        <end position="80"/>
    </location>
</feature>
<evidence type="ECO:0000256" key="1">
    <source>
        <dbReference type="SAM" id="MobiDB-lite"/>
    </source>
</evidence>
<keyword evidence="3" id="KW-1185">Reference proteome</keyword>
<evidence type="ECO:0000313" key="3">
    <source>
        <dbReference type="Proteomes" id="UP000077202"/>
    </source>
</evidence>
<dbReference type="Proteomes" id="UP000077202">
    <property type="component" value="Unassembled WGS sequence"/>
</dbReference>
<evidence type="ECO:0000313" key="2">
    <source>
        <dbReference type="EMBL" id="OAE35227.1"/>
    </source>
</evidence>
<name>A0A176WQ42_MARPO</name>
<dbReference type="AlphaFoldDB" id="A0A176WQ42"/>
<dbReference type="EMBL" id="LVLJ01000219">
    <property type="protein sequence ID" value="OAE35227.1"/>
    <property type="molecule type" value="Genomic_DNA"/>
</dbReference>
<protein>
    <submittedName>
        <fullName evidence="2">Uncharacterized protein</fullName>
    </submittedName>
</protein>
<feature type="region of interest" description="Disordered" evidence="1">
    <location>
        <begin position="56"/>
        <end position="81"/>
    </location>
</feature>
<gene>
    <name evidence="2" type="ORF">AXG93_1162s1030</name>
</gene>